<evidence type="ECO:0000259" key="14">
    <source>
        <dbReference type="Pfam" id="PF02775"/>
    </source>
</evidence>
<evidence type="ECO:0000256" key="3">
    <source>
        <dbReference type="ARBA" id="ARBA00002938"/>
    </source>
</evidence>
<reference evidence="16 17" key="1">
    <citation type="submission" date="2022-03" db="EMBL/GenBank/DDBJ databases">
        <title>Pseudonocardia alaer sp. nov., a novel actinomycete isolated from reed forest soil.</title>
        <authorList>
            <person name="Wang L."/>
        </authorList>
    </citation>
    <scope>NUCLEOTIDE SEQUENCE [LARGE SCALE GENOMIC DNA]</scope>
    <source>
        <strain evidence="16 17">Y-16303</strain>
    </source>
</reference>
<dbReference type="PROSITE" id="PS00187">
    <property type="entry name" value="TPP_ENZYMES"/>
    <property type="match status" value="1"/>
</dbReference>
<evidence type="ECO:0000256" key="7">
    <source>
        <dbReference type="ARBA" id="ARBA00022793"/>
    </source>
</evidence>
<dbReference type="InterPro" id="IPR047213">
    <property type="entry name" value="TPP_PYR_PDC_IPDC-like"/>
</dbReference>
<sequence length="586" mass="61955">MPDTTVAAVPNQGETVTVSAYLATRLCQLDGHHVFGLPGDFSLSMLDEMLTVPGVEWVGCTNELNAAYAADAYARARRGVAAVLTTYGVGELSAMNGVAGSYAEDVPVVLVSGMPPSRARADGLLLHHTLVDGDHDHFVRAYREVTAAGAVLRAATAVAEIDRMLLTAINECKPVYLGIPADVAVARVPAANLALPLRRSPSDPTSVQQFRDALTALLAQHPSLTVLAGPRVHRRRLEGELAALADLPGVRIATQAGAKAMLDEAHPASLGTYMGGMTRSEITRDAVDFAPLLVLAGTTLSDVLTGLFTHRFTPEDAVELGFETARIGASLFHGVRMEDAVRILHETAAERDFAPLPPLPPLTRPEVAEGPASDALTQAQLWAEIQQWMPDGVTAIADAGTALYGALGLQMSHDSDLLAQPIWSSIGYTLPATLGICLARPESRSLLFIGDGAAQLTVQELATILHRGHTPIIVLINNAGYTIERAIQSPKAVYQDITPWDWSALPSVLAPGVPSLTSTVRTRAELAEALVEARECTDRLVLIEAVLDPSDAPEMLVELGRGAARANGAPSVPVEQAGRSTGDSSR</sequence>
<evidence type="ECO:0000256" key="12">
    <source>
        <dbReference type="SAM" id="MobiDB-lite"/>
    </source>
</evidence>
<keyword evidence="17" id="KW-1185">Reference proteome</keyword>
<evidence type="ECO:0000256" key="2">
    <source>
        <dbReference type="ARBA" id="ARBA00001964"/>
    </source>
</evidence>
<evidence type="ECO:0000259" key="15">
    <source>
        <dbReference type="Pfam" id="PF02776"/>
    </source>
</evidence>
<proteinExistence type="inferred from homology"/>
<evidence type="ECO:0000259" key="13">
    <source>
        <dbReference type="Pfam" id="PF00205"/>
    </source>
</evidence>
<dbReference type="Pfam" id="PF02776">
    <property type="entry name" value="TPP_enzyme_N"/>
    <property type="match status" value="1"/>
</dbReference>
<evidence type="ECO:0000313" key="17">
    <source>
        <dbReference type="Proteomes" id="UP001299970"/>
    </source>
</evidence>
<comment type="caution">
    <text evidence="16">The sequence shown here is derived from an EMBL/GenBank/DDBJ whole genome shotgun (WGS) entry which is preliminary data.</text>
</comment>
<dbReference type="Proteomes" id="UP001299970">
    <property type="component" value="Unassembled WGS sequence"/>
</dbReference>
<evidence type="ECO:0000256" key="8">
    <source>
        <dbReference type="ARBA" id="ARBA00022842"/>
    </source>
</evidence>
<dbReference type="Pfam" id="PF02775">
    <property type="entry name" value="TPP_enzyme_C"/>
    <property type="match status" value="1"/>
</dbReference>
<dbReference type="InterPro" id="IPR011766">
    <property type="entry name" value="TPP_enzyme_TPP-bd"/>
</dbReference>
<comment type="cofactor">
    <cofactor evidence="2">
        <name>thiamine diphosphate</name>
        <dbReference type="ChEBI" id="CHEBI:58937"/>
    </cofactor>
</comment>
<dbReference type="InterPro" id="IPR012000">
    <property type="entry name" value="Thiamin_PyroP_enz_cen_dom"/>
</dbReference>
<keyword evidence="8" id="KW-0460">Magnesium</keyword>
<keyword evidence="6" id="KW-0479">Metal-binding</keyword>
<evidence type="ECO:0000256" key="10">
    <source>
        <dbReference type="ARBA" id="ARBA00023239"/>
    </source>
</evidence>
<dbReference type="PANTHER" id="PTHR43452">
    <property type="entry name" value="PYRUVATE DECARBOXYLASE"/>
    <property type="match status" value="1"/>
</dbReference>
<dbReference type="InterPro" id="IPR012110">
    <property type="entry name" value="PDC/IPDC-like"/>
</dbReference>
<dbReference type="PANTHER" id="PTHR43452:SF30">
    <property type="entry name" value="PYRUVATE DECARBOXYLASE ISOZYME 1-RELATED"/>
    <property type="match status" value="1"/>
</dbReference>
<dbReference type="SUPFAM" id="SSF52467">
    <property type="entry name" value="DHS-like NAD/FAD-binding domain"/>
    <property type="match status" value="1"/>
</dbReference>
<evidence type="ECO:0000256" key="4">
    <source>
        <dbReference type="ARBA" id="ARBA00007812"/>
    </source>
</evidence>
<dbReference type="InterPro" id="IPR012001">
    <property type="entry name" value="Thiamin_PyroP_enz_TPP-bd_dom"/>
</dbReference>
<evidence type="ECO:0000256" key="1">
    <source>
        <dbReference type="ARBA" id="ARBA00001920"/>
    </source>
</evidence>
<dbReference type="CDD" id="cd02005">
    <property type="entry name" value="TPP_PDC_IPDC"/>
    <property type="match status" value="1"/>
</dbReference>
<protein>
    <recommendedName>
        <fullName evidence="5">Alpha-keto-acid decarboxylase</fullName>
    </recommendedName>
</protein>
<name>A0ABS9T8I8_9PSEU</name>
<feature type="domain" description="Thiamine pyrophosphate enzyme N-terminal TPP-binding" evidence="15">
    <location>
        <begin position="17"/>
        <end position="121"/>
    </location>
</feature>
<dbReference type="InterPro" id="IPR047214">
    <property type="entry name" value="TPP_PDC_IPDC"/>
</dbReference>
<organism evidence="16 17">
    <name type="scientific">Pseudonocardia alaniniphila</name>
    <dbReference type="NCBI Taxonomy" id="75291"/>
    <lineage>
        <taxon>Bacteria</taxon>
        <taxon>Bacillati</taxon>
        <taxon>Actinomycetota</taxon>
        <taxon>Actinomycetes</taxon>
        <taxon>Pseudonocardiales</taxon>
        <taxon>Pseudonocardiaceae</taxon>
        <taxon>Pseudonocardia</taxon>
    </lineage>
</organism>
<feature type="domain" description="Thiamine pyrophosphate enzyme TPP-binding" evidence="14">
    <location>
        <begin position="408"/>
        <end position="544"/>
    </location>
</feature>
<dbReference type="Pfam" id="PF00205">
    <property type="entry name" value="TPP_enzyme_M"/>
    <property type="match status" value="1"/>
</dbReference>
<evidence type="ECO:0000256" key="5">
    <source>
        <dbReference type="ARBA" id="ARBA00020054"/>
    </source>
</evidence>
<accession>A0ABS9T8I8</accession>
<dbReference type="EMBL" id="JAKXMK010000003">
    <property type="protein sequence ID" value="MCH6164830.1"/>
    <property type="molecule type" value="Genomic_DNA"/>
</dbReference>
<gene>
    <name evidence="16" type="ORF">MMF94_03960</name>
</gene>
<evidence type="ECO:0000256" key="11">
    <source>
        <dbReference type="RuleBase" id="RU362132"/>
    </source>
</evidence>
<keyword evidence="9 11" id="KW-0786">Thiamine pyrophosphate</keyword>
<feature type="domain" description="Thiamine pyrophosphate enzyme central" evidence="13">
    <location>
        <begin position="213"/>
        <end position="329"/>
    </location>
</feature>
<dbReference type="PIRSF" id="PIRSF036565">
    <property type="entry name" value="Pyruvt_ip_decrb"/>
    <property type="match status" value="1"/>
</dbReference>
<dbReference type="SUPFAM" id="SSF52518">
    <property type="entry name" value="Thiamin diphosphate-binding fold (THDP-binding)"/>
    <property type="match status" value="2"/>
</dbReference>
<dbReference type="InterPro" id="IPR000399">
    <property type="entry name" value="TPP-bd_CS"/>
</dbReference>
<keyword evidence="10" id="KW-0456">Lyase</keyword>
<comment type="similarity">
    <text evidence="4 11">Belongs to the TPP enzyme family.</text>
</comment>
<dbReference type="InterPro" id="IPR029035">
    <property type="entry name" value="DHS-like_NAD/FAD-binding_dom"/>
</dbReference>
<dbReference type="InterPro" id="IPR029061">
    <property type="entry name" value="THDP-binding"/>
</dbReference>
<dbReference type="RefSeq" id="WP_241034852.1">
    <property type="nucleotide sequence ID" value="NZ_BAAAJF010000009.1"/>
</dbReference>
<feature type="region of interest" description="Disordered" evidence="12">
    <location>
        <begin position="566"/>
        <end position="586"/>
    </location>
</feature>
<keyword evidence="7" id="KW-0210">Decarboxylase</keyword>
<evidence type="ECO:0000313" key="16">
    <source>
        <dbReference type="EMBL" id="MCH6164830.1"/>
    </source>
</evidence>
<dbReference type="Gene3D" id="3.40.50.970">
    <property type="match status" value="2"/>
</dbReference>
<dbReference type="Gene3D" id="3.40.50.1220">
    <property type="entry name" value="TPP-binding domain"/>
    <property type="match status" value="1"/>
</dbReference>
<dbReference type="CDD" id="cd07038">
    <property type="entry name" value="TPP_PYR_PDC_IPDC_like"/>
    <property type="match status" value="1"/>
</dbReference>
<evidence type="ECO:0000256" key="6">
    <source>
        <dbReference type="ARBA" id="ARBA00022723"/>
    </source>
</evidence>
<comment type="function">
    <text evidence="3">Decarboxylates branched-chain and aromatic alpha-keto acids to aldehydes.</text>
</comment>
<comment type="cofactor">
    <cofactor evidence="1">
        <name>a metal cation</name>
        <dbReference type="ChEBI" id="CHEBI:25213"/>
    </cofactor>
</comment>
<evidence type="ECO:0000256" key="9">
    <source>
        <dbReference type="ARBA" id="ARBA00023052"/>
    </source>
</evidence>